<feature type="DNA-binding region" description="Homeobox" evidence="4">
    <location>
        <begin position="63"/>
        <end position="125"/>
    </location>
</feature>
<evidence type="ECO:0000313" key="6">
    <source>
        <dbReference type="EMBL" id="EPZ31455.1"/>
    </source>
</evidence>
<dbReference type="InterPro" id="IPR009057">
    <property type="entry name" value="Homeodomain-like_sf"/>
</dbReference>
<dbReference type="GO" id="GO:0003677">
    <property type="term" value="F:DNA binding"/>
    <property type="evidence" value="ECO:0007669"/>
    <property type="project" value="UniProtKB-UniRule"/>
</dbReference>
<gene>
    <name evidence="6" type="ORF">O9G_002924</name>
</gene>
<dbReference type="InterPro" id="IPR050224">
    <property type="entry name" value="TALE_homeobox"/>
</dbReference>
<dbReference type="SUPFAM" id="SSF46689">
    <property type="entry name" value="Homeodomain-like"/>
    <property type="match status" value="1"/>
</dbReference>
<dbReference type="CDD" id="cd00086">
    <property type="entry name" value="homeodomain"/>
    <property type="match status" value="1"/>
</dbReference>
<sequence length="140" mass="17059">MVQLRRKLIQHVYECQTSFDADVSCYKAILSDNVRQMRKEKDLDYEFVDETSERWERPAKRQPKKKRSNFQPEITEVLWEWIDKHADYPFPTAEEKKLLCKKTGLTLVQLNNWMINARRRKLNGKFKRYDPLHHMKDDKE</sequence>
<dbReference type="SMART" id="SM00389">
    <property type="entry name" value="HOX"/>
    <property type="match status" value="1"/>
</dbReference>
<dbReference type="GO" id="GO:0006355">
    <property type="term" value="P:regulation of DNA-templated transcription"/>
    <property type="evidence" value="ECO:0007669"/>
    <property type="project" value="InterPro"/>
</dbReference>
<feature type="domain" description="Homeobox" evidence="5">
    <location>
        <begin position="61"/>
        <end position="124"/>
    </location>
</feature>
<dbReference type="HOGENOM" id="CLU_1836280_0_0_1"/>
<name>A0A075ANJ5_ROZAC</name>
<keyword evidence="2 4" id="KW-0371">Homeobox</keyword>
<organism evidence="6 7">
    <name type="scientific">Rozella allomycis (strain CSF55)</name>
    <dbReference type="NCBI Taxonomy" id="988480"/>
    <lineage>
        <taxon>Eukaryota</taxon>
        <taxon>Fungi</taxon>
        <taxon>Fungi incertae sedis</taxon>
        <taxon>Cryptomycota</taxon>
        <taxon>Cryptomycota incertae sedis</taxon>
        <taxon>Rozella</taxon>
    </lineage>
</organism>
<dbReference type="EMBL" id="KE561216">
    <property type="protein sequence ID" value="EPZ31455.1"/>
    <property type="molecule type" value="Genomic_DNA"/>
</dbReference>
<reference evidence="6 7" key="1">
    <citation type="journal article" date="2013" name="Curr. Biol.">
        <title>Shared signatures of parasitism and phylogenomics unite Cryptomycota and microsporidia.</title>
        <authorList>
            <person name="James T.Y."/>
            <person name="Pelin A."/>
            <person name="Bonen L."/>
            <person name="Ahrendt S."/>
            <person name="Sain D."/>
            <person name="Corradi N."/>
            <person name="Stajich J.E."/>
        </authorList>
    </citation>
    <scope>NUCLEOTIDE SEQUENCE [LARGE SCALE GENOMIC DNA]</scope>
    <source>
        <strain evidence="6 7">CSF55</strain>
    </source>
</reference>
<dbReference type="PANTHER" id="PTHR11850">
    <property type="entry name" value="HOMEOBOX PROTEIN TRANSCRIPTION FACTORS"/>
    <property type="match status" value="1"/>
</dbReference>
<accession>A0A075ANJ5</accession>
<dbReference type="STRING" id="988480.A0A075ANJ5"/>
<dbReference type="PROSITE" id="PS50071">
    <property type="entry name" value="HOMEOBOX_2"/>
    <property type="match status" value="1"/>
</dbReference>
<dbReference type="GO" id="GO:0005634">
    <property type="term" value="C:nucleus"/>
    <property type="evidence" value="ECO:0007669"/>
    <property type="project" value="UniProtKB-SubCell"/>
</dbReference>
<dbReference type="InterPro" id="IPR008422">
    <property type="entry name" value="KN_HD"/>
</dbReference>
<evidence type="ECO:0000313" key="7">
    <source>
        <dbReference type="Proteomes" id="UP000030755"/>
    </source>
</evidence>
<dbReference type="InterPro" id="IPR001356">
    <property type="entry name" value="HD"/>
</dbReference>
<evidence type="ECO:0000259" key="5">
    <source>
        <dbReference type="PROSITE" id="PS50071"/>
    </source>
</evidence>
<keyword evidence="7" id="KW-1185">Reference proteome</keyword>
<dbReference type="Gene3D" id="1.10.10.60">
    <property type="entry name" value="Homeodomain-like"/>
    <property type="match status" value="1"/>
</dbReference>
<dbReference type="AlphaFoldDB" id="A0A075ANJ5"/>
<evidence type="ECO:0000256" key="3">
    <source>
        <dbReference type="ARBA" id="ARBA00023242"/>
    </source>
</evidence>
<dbReference type="Pfam" id="PF05920">
    <property type="entry name" value="Homeobox_KN"/>
    <property type="match status" value="1"/>
</dbReference>
<comment type="subcellular location">
    <subcellularLocation>
        <location evidence="4">Nucleus</location>
    </subcellularLocation>
</comment>
<dbReference type="OrthoDB" id="10056939at2759"/>
<evidence type="ECO:0000256" key="4">
    <source>
        <dbReference type="PROSITE-ProRule" id="PRU00108"/>
    </source>
</evidence>
<dbReference type="Proteomes" id="UP000030755">
    <property type="component" value="Unassembled WGS sequence"/>
</dbReference>
<evidence type="ECO:0000256" key="1">
    <source>
        <dbReference type="ARBA" id="ARBA00023125"/>
    </source>
</evidence>
<keyword evidence="1 4" id="KW-0238">DNA-binding</keyword>
<proteinExistence type="predicted"/>
<keyword evidence="3 4" id="KW-0539">Nucleus</keyword>
<protein>
    <recommendedName>
        <fullName evidence="5">Homeobox domain-containing protein</fullName>
    </recommendedName>
</protein>
<evidence type="ECO:0000256" key="2">
    <source>
        <dbReference type="ARBA" id="ARBA00023155"/>
    </source>
</evidence>